<evidence type="ECO:0000313" key="2">
    <source>
        <dbReference type="EMBL" id="GFT45759.1"/>
    </source>
</evidence>
<dbReference type="PANTHER" id="PTHR46488">
    <property type="entry name" value="AP-5 COMPLEX SUBUNIT ZETA-1"/>
    <property type="match status" value="1"/>
</dbReference>
<dbReference type="InterPro" id="IPR028222">
    <property type="entry name" value="AP5Z1"/>
</dbReference>
<sequence>DTDIDTILSSLLLLIVDPDATVSQRHLSTVILQKLSPIKSISEILTLEIGIQLIHALPVLLVQDISDPGTKELIRKFAWCLCNENWPVEYQWHLLGFISTAAASSKTPIIQGHINDILNDIKRICSLISEWLIIQAAVPSGRNLGFRKSSSSLSITEIDGTSTQDFFTVLNYGKIATPEIVSWYHVLIPLYK</sequence>
<evidence type="ECO:0000313" key="3">
    <source>
        <dbReference type="Proteomes" id="UP000887013"/>
    </source>
</evidence>
<protein>
    <recommendedName>
        <fullName evidence="1">AP-5 complex subunit zeta-1 N-terminal TPR domain-containing protein</fullName>
    </recommendedName>
</protein>
<feature type="domain" description="AP-5 complex subunit zeta-1 N-terminal TPR" evidence="1">
    <location>
        <begin position="9"/>
        <end position="177"/>
    </location>
</feature>
<dbReference type="AlphaFoldDB" id="A0A8X6P335"/>
<evidence type="ECO:0000259" key="1">
    <source>
        <dbReference type="Pfam" id="PF25153"/>
    </source>
</evidence>
<dbReference type="OrthoDB" id="10403938at2759"/>
<feature type="non-terminal residue" evidence="2">
    <location>
        <position position="1"/>
    </location>
</feature>
<dbReference type="PANTHER" id="PTHR46488:SF1">
    <property type="entry name" value="AP-5 COMPLEX SUBUNIT ZETA-1"/>
    <property type="match status" value="1"/>
</dbReference>
<dbReference type="GO" id="GO:0044599">
    <property type="term" value="C:AP-5 adaptor complex"/>
    <property type="evidence" value="ECO:0007669"/>
    <property type="project" value="InterPro"/>
</dbReference>
<name>A0A8X6P335_NEPPI</name>
<organism evidence="2 3">
    <name type="scientific">Nephila pilipes</name>
    <name type="common">Giant wood spider</name>
    <name type="synonym">Nephila maculata</name>
    <dbReference type="NCBI Taxonomy" id="299642"/>
    <lineage>
        <taxon>Eukaryota</taxon>
        <taxon>Metazoa</taxon>
        <taxon>Ecdysozoa</taxon>
        <taxon>Arthropoda</taxon>
        <taxon>Chelicerata</taxon>
        <taxon>Arachnida</taxon>
        <taxon>Araneae</taxon>
        <taxon>Araneomorphae</taxon>
        <taxon>Entelegynae</taxon>
        <taxon>Araneoidea</taxon>
        <taxon>Nephilidae</taxon>
        <taxon>Nephila</taxon>
    </lineage>
</organism>
<keyword evidence="3" id="KW-1185">Reference proteome</keyword>
<reference evidence="2" key="1">
    <citation type="submission" date="2020-08" db="EMBL/GenBank/DDBJ databases">
        <title>Multicomponent nature underlies the extraordinary mechanical properties of spider dragline silk.</title>
        <authorList>
            <person name="Kono N."/>
            <person name="Nakamura H."/>
            <person name="Mori M."/>
            <person name="Yoshida Y."/>
            <person name="Ohtoshi R."/>
            <person name="Malay A.D."/>
            <person name="Moran D.A.P."/>
            <person name="Tomita M."/>
            <person name="Numata K."/>
            <person name="Arakawa K."/>
        </authorList>
    </citation>
    <scope>NUCLEOTIDE SEQUENCE</scope>
</reference>
<dbReference type="Pfam" id="PF25153">
    <property type="entry name" value="TPR_AP5Z1"/>
    <property type="match status" value="1"/>
</dbReference>
<comment type="caution">
    <text evidence="2">The sequence shown here is derived from an EMBL/GenBank/DDBJ whole genome shotgun (WGS) entry which is preliminary data.</text>
</comment>
<gene>
    <name evidence="2" type="primary">AVEN_43700_1</name>
    <name evidence="2" type="ORF">NPIL_488461</name>
</gene>
<dbReference type="EMBL" id="BMAW01110973">
    <property type="protein sequence ID" value="GFT45759.1"/>
    <property type="molecule type" value="Genomic_DNA"/>
</dbReference>
<accession>A0A8X6P335</accession>
<dbReference type="InterPro" id="IPR056857">
    <property type="entry name" value="TPR_AP5Z1_N"/>
</dbReference>
<proteinExistence type="predicted"/>
<dbReference type="Proteomes" id="UP000887013">
    <property type="component" value="Unassembled WGS sequence"/>
</dbReference>